<keyword evidence="5" id="KW-1185">Reference proteome</keyword>
<sequence>ENKTLSLGFTVTDGDGDGAAGYLKIQVNDDAPVATTAVISQSASELASASGSLSTLVSFGADGIGKYAVELDDLSPSLKSLKSNGATLEFAIGAGAEANMLIATSSVTGDRVFTFKVDPQTGEYAFTQLGPIDHATQVPLNAGDSIVVDLVNGSRFQYVGDLAENQSDIIRLSNSGNATVHWGVDTDDDDYADYTLAIDAGKTVYLNVGNLPNNTKVYLLDAGNGPSQTVVNPGHGTFTGVPVGSLTLDLSSAVTVTDGDGDQLALSGQLNITVSDSQPSFAPGAAGAVSEDGSLIASGTTGVIWGADNGDKKSLALVSSVLVKDQTGAAVVLKSNAEVVNIALVGAVLVGYTGNDPANAANGVFTVSVNKSTGGYNFELLQPLDHSSPTGNSQYLDLSFDVLAKDSDNDTAIGSITVRVDAAGEIDSIDYGAMSSGVVVNLSDATVVRLGQSVGADTATDRPGANVIGRDGMAGVVNAYGGKGNDILIGGSENNILKGGDGSDILLGGKGSDTLDGGKGDDVLIVSADIDVVSGFGPRTFTKGDGTTEDVSINGRSGEGDELIGGAGFDTVRFEHAAGANGFVFDRANAGGVLEGVERFEGTDGDDVILLPKGYTTSETTFIEIDGGKGNDILQGSDAQGDKITGGDGNDLISGLGGDDDISGGNGDDKIWGGDGNDIIRGDWGRDIIYGGNGNDTIYGGGDNDNIDGGSGDDNVFGGDGNDVLTGGTGTNSLRGEKGDDV</sequence>
<evidence type="ECO:0000313" key="5">
    <source>
        <dbReference type="Proteomes" id="UP000309667"/>
    </source>
</evidence>
<evidence type="ECO:0000256" key="3">
    <source>
        <dbReference type="SAM" id="MobiDB-lite"/>
    </source>
</evidence>
<dbReference type="Proteomes" id="UP000309667">
    <property type="component" value="Unassembled WGS sequence"/>
</dbReference>
<proteinExistence type="predicted"/>
<evidence type="ECO:0000256" key="2">
    <source>
        <dbReference type="ARBA" id="ARBA00022525"/>
    </source>
</evidence>
<accession>A0ABY2QM45</accession>
<dbReference type="PANTHER" id="PTHR38340">
    <property type="entry name" value="S-LAYER PROTEIN"/>
    <property type="match status" value="1"/>
</dbReference>
<dbReference type="Gene3D" id="2.150.10.10">
    <property type="entry name" value="Serralysin-like metalloprotease, C-terminal"/>
    <property type="match status" value="3"/>
</dbReference>
<reference evidence="4 5" key="1">
    <citation type="submission" date="2019-04" db="EMBL/GenBank/DDBJ databases">
        <title>Genome sequence of strain 7209-2.</title>
        <authorList>
            <person name="Gao J."/>
            <person name="Sun J."/>
        </authorList>
    </citation>
    <scope>NUCLEOTIDE SEQUENCE [LARGE SCALE GENOMIC DNA]</scope>
    <source>
        <strain evidence="4 5">7209-2</strain>
    </source>
</reference>
<dbReference type="EMBL" id="STGT01000015">
    <property type="protein sequence ID" value="THV09367.1"/>
    <property type="molecule type" value="Genomic_DNA"/>
</dbReference>
<feature type="non-terminal residue" evidence="4">
    <location>
        <position position="1"/>
    </location>
</feature>
<dbReference type="PROSITE" id="PS00330">
    <property type="entry name" value="HEMOLYSIN_CALCIUM"/>
    <property type="match status" value="2"/>
</dbReference>
<dbReference type="InterPro" id="IPR011049">
    <property type="entry name" value="Serralysin-like_metalloprot_C"/>
</dbReference>
<dbReference type="InterPro" id="IPR018511">
    <property type="entry name" value="Hemolysin-typ_Ca-bd_CS"/>
</dbReference>
<feature type="non-terminal residue" evidence="4">
    <location>
        <position position="742"/>
    </location>
</feature>
<keyword evidence="2" id="KW-0964">Secreted</keyword>
<dbReference type="PRINTS" id="PR00313">
    <property type="entry name" value="CABNDNGRPT"/>
</dbReference>
<protein>
    <recommendedName>
        <fullName evidence="6">Calcium-binding protein</fullName>
    </recommendedName>
</protein>
<dbReference type="PANTHER" id="PTHR38340:SF1">
    <property type="entry name" value="S-LAYER PROTEIN"/>
    <property type="match status" value="1"/>
</dbReference>
<dbReference type="InterPro" id="IPR001343">
    <property type="entry name" value="Hemolysn_Ca-bd"/>
</dbReference>
<feature type="region of interest" description="Disordered" evidence="3">
    <location>
        <begin position="702"/>
        <end position="742"/>
    </location>
</feature>
<comment type="subcellular location">
    <subcellularLocation>
        <location evidence="1">Secreted</location>
    </subcellularLocation>
</comment>
<evidence type="ECO:0008006" key="6">
    <source>
        <dbReference type="Google" id="ProtNLM"/>
    </source>
</evidence>
<gene>
    <name evidence="4" type="ORF">E9677_25070</name>
</gene>
<evidence type="ECO:0000256" key="1">
    <source>
        <dbReference type="ARBA" id="ARBA00004613"/>
    </source>
</evidence>
<comment type="caution">
    <text evidence="4">The sequence shown here is derived from an EMBL/GenBank/DDBJ whole genome shotgun (WGS) entry which is preliminary data.</text>
</comment>
<dbReference type="InterPro" id="IPR050557">
    <property type="entry name" value="RTX_toxin/Mannuronan_C5-epim"/>
</dbReference>
<evidence type="ECO:0000313" key="4">
    <source>
        <dbReference type="EMBL" id="THV09367.1"/>
    </source>
</evidence>
<organism evidence="4 5">
    <name type="scientific">Rhizobium rhizophilum</name>
    <dbReference type="NCBI Taxonomy" id="1850373"/>
    <lineage>
        <taxon>Bacteria</taxon>
        <taxon>Pseudomonadati</taxon>
        <taxon>Pseudomonadota</taxon>
        <taxon>Alphaproteobacteria</taxon>
        <taxon>Hyphomicrobiales</taxon>
        <taxon>Rhizobiaceae</taxon>
        <taxon>Rhizobium/Agrobacterium group</taxon>
        <taxon>Rhizobium</taxon>
    </lineage>
</organism>
<name>A0ABY2QM45_9HYPH</name>
<dbReference type="Pfam" id="PF00353">
    <property type="entry name" value="HemolysinCabind"/>
    <property type="match status" value="4"/>
</dbReference>
<dbReference type="SUPFAM" id="SSF51120">
    <property type="entry name" value="beta-Roll"/>
    <property type="match status" value="2"/>
</dbReference>